<dbReference type="CDD" id="cd16378">
    <property type="entry name" value="CcmH_N"/>
    <property type="match status" value="1"/>
</dbReference>
<dbReference type="InterPro" id="IPR051263">
    <property type="entry name" value="C-type_cytochrome_biogenesis"/>
</dbReference>
<keyword evidence="7" id="KW-0472">Membrane</keyword>
<dbReference type="EMBL" id="JBHRSZ010000002">
    <property type="protein sequence ID" value="MFC3149846.1"/>
    <property type="molecule type" value="Genomic_DNA"/>
</dbReference>
<comment type="similarity">
    <text evidence="1 7">Belongs to the CcmH/CycL/Ccl2/NrfF family.</text>
</comment>
<name>A0ABV7HE67_9GAMM</name>
<feature type="region of interest" description="Disordered" evidence="8">
    <location>
        <begin position="145"/>
        <end position="173"/>
    </location>
</feature>
<evidence type="ECO:0000256" key="2">
    <source>
        <dbReference type="ARBA" id="ARBA00022617"/>
    </source>
</evidence>
<feature type="compositionally biased region" description="Basic and acidic residues" evidence="8">
    <location>
        <begin position="146"/>
        <end position="173"/>
    </location>
</feature>
<evidence type="ECO:0000256" key="7">
    <source>
        <dbReference type="RuleBase" id="RU364112"/>
    </source>
</evidence>
<organism evidence="10 11">
    <name type="scientific">Litoribrevibacter euphylliae</name>
    <dbReference type="NCBI Taxonomy" id="1834034"/>
    <lineage>
        <taxon>Bacteria</taxon>
        <taxon>Pseudomonadati</taxon>
        <taxon>Pseudomonadota</taxon>
        <taxon>Gammaproteobacteria</taxon>
        <taxon>Oceanospirillales</taxon>
        <taxon>Oceanospirillaceae</taxon>
        <taxon>Litoribrevibacter</taxon>
    </lineage>
</organism>
<proteinExistence type="inferred from homology"/>
<keyword evidence="11" id="KW-1185">Reference proteome</keyword>
<keyword evidence="5" id="KW-0201">Cytochrome c-type biogenesis</keyword>
<keyword evidence="6 7" id="KW-0408">Iron</keyword>
<dbReference type="InterPro" id="IPR038297">
    <property type="entry name" value="CcmH/CycL/NrfF/Ccl2_sf"/>
</dbReference>
<evidence type="ECO:0000256" key="3">
    <source>
        <dbReference type="ARBA" id="ARBA00022723"/>
    </source>
</evidence>
<dbReference type="RefSeq" id="WP_386715559.1">
    <property type="nucleotide sequence ID" value="NZ_JBHRSZ010000002.1"/>
</dbReference>
<evidence type="ECO:0000256" key="8">
    <source>
        <dbReference type="SAM" id="MobiDB-lite"/>
    </source>
</evidence>
<evidence type="ECO:0000256" key="4">
    <source>
        <dbReference type="ARBA" id="ARBA00022729"/>
    </source>
</evidence>
<accession>A0ABV7HE67</accession>
<evidence type="ECO:0000313" key="11">
    <source>
        <dbReference type="Proteomes" id="UP001595476"/>
    </source>
</evidence>
<evidence type="ECO:0000259" key="9">
    <source>
        <dbReference type="Pfam" id="PF03918"/>
    </source>
</evidence>
<dbReference type="PANTHER" id="PTHR47870">
    <property type="entry name" value="CYTOCHROME C-TYPE BIOGENESIS PROTEIN CCMH"/>
    <property type="match status" value="1"/>
</dbReference>
<reference evidence="11" key="1">
    <citation type="journal article" date="2019" name="Int. J. Syst. Evol. Microbiol.">
        <title>The Global Catalogue of Microorganisms (GCM) 10K type strain sequencing project: providing services to taxonomists for standard genome sequencing and annotation.</title>
        <authorList>
            <consortium name="The Broad Institute Genomics Platform"/>
            <consortium name="The Broad Institute Genome Sequencing Center for Infectious Disease"/>
            <person name="Wu L."/>
            <person name="Ma J."/>
        </authorList>
    </citation>
    <scope>NUCLEOTIDE SEQUENCE [LARGE SCALE GENOMIC DNA]</scope>
    <source>
        <strain evidence="11">KCTC 52438</strain>
    </source>
</reference>
<keyword evidence="7" id="KW-0812">Transmembrane</keyword>
<keyword evidence="2 7" id="KW-0349">Heme</keyword>
<evidence type="ECO:0000256" key="5">
    <source>
        <dbReference type="ARBA" id="ARBA00022748"/>
    </source>
</evidence>
<dbReference type="Gene3D" id="1.10.8.640">
    <property type="entry name" value="Cytochrome C biogenesis protein"/>
    <property type="match status" value="1"/>
</dbReference>
<keyword evidence="4 7" id="KW-0732">Signal</keyword>
<evidence type="ECO:0000313" key="10">
    <source>
        <dbReference type="EMBL" id="MFC3149846.1"/>
    </source>
</evidence>
<dbReference type="PANTHER" id="PTHR47870:SF1">
    <property type="entry name" value="CYTOCHROME C-TYPE BIOGENESIS PROTEIN CCMH"/>
    <property type="match status" value="1"/>
</dbReference>
<comment type="function">
    <text evidence="7">Possible subunit of a heme lyase.</text>
</comment>
<gene>
    <name evidence="10" type="ORF">ACFOEK_02265</name>
</gene>
<dbReference type="Pfam" id="PF03918">
    <property type="entry name" value="CcmH"/>
    <property type="match status" value="1"/>
</dbReference>
<dbReference type="InterPro" id="IPR005616">
    <property type="entry name" value="CcmH/CycL/Ccl2/NrfF_N"/>
</dbReference>
<sequence>MSKASIVRDLLTQPFARLALTFVCLVSAFQASAVIEILEFDTEAEKARYQELIDELRCPKCQNQNLADSNAQIAIDLRNKVRELIDQGKSDEEIKNHLVARYGDFVLYRPEVKKETYVLWYGPFILLGFGALIVIFVLINNRRKAASKDEGFSSEQERQERLKKLLKDNSEKE</sequence>
<evidence type="ECO:0000256" key="6">
    <source>
        <dbReference type="ARBA" id="ARBA00023004"/>
    </source>
</evidence>
<feature type="transmembrane region" description="Helical" evidence="7">
    <location>
        <begin position="118"/>
        <end position="139"/>
    </location>
</feature>
<protein>
    <recommendedName>
        <fullName evidence="7">Cytochrome c-type biogenesis protein</fullName>
    </recommendedName>
</protein>
<keyword evidence="3 7" id="KW-0479">Metal-binding</keyword>
<evidence type="ECO:0000256" key="1">
    <source>
        <dbReference type="ARBA" id="ARBA00010342"/>
    </source>
</evidence>
<keyword evidence="7" id="KW-1133">Transmembrane helix</keyword>
<dbReference type="Proteomes" id="UP001595476">
    <property type="component" value="Unassembled WGS sequence"/>
</dbReference>
<comment type="caution">
    <text evidence="10">The sequence shown here is derived from an EMBL/GenBank/DDBJ whole genome shotgun (WGS) entry which is preliminary data.</text>
</comment>
<feature type="domain" description="CcmH/CycL/Ccl2/NrfF N-terminal" evidence="9">
    <location>
        <begin position="23"/>
        <end position="166"/>
    </location>
</feature>